<feature type="transmembrane region" description="Helical" evidence="9">
    <location>
        <begin position="210"/>
        <end position="234"/>
    </location>
</feature>
<accession>A0A939QCR3</accession>
<dbReference type="GO" id="GO:0042907">
    <property type="term" value="F:xanthine transmembrane transporter activity"/>
    <property type="evidence" value="ECO:0007669"/>
    <property type="project" value="TreeGrafter"/>
</dbReference>
<organism evidence="10 11">
    <name type="scientific">Leucobacter tardus</name>
    <dbReference type="NCBI Taxonomy" id="501483"/>
    <lineage>
        <taxon>Bacteria</taxon>
        <taxon>Bacillati</taxon>
        <taxon>Actinomycetota</taxon>
        <taxon>Actinomycetes</taxon>
        <taxon>Micrococcales</taxon>
        <taxon>Microbacteriaceae</taxon>
        <taxon>Leucobacter</taxon>
    </lineage>
</organism>
<comment type="similarity">
    <text evidence="2">Belongs to the nucleobase:cation symporter-2 (NCS2) (TC 2.A.40) family.</text>
</comment>
<feature type="transmembrane region" description="Helical" evidence="9">
    <location>
        <begin position="357"/>
        <end position="378"/>
    </location>
</feature>
<evidence type="ECO:0000313" key="10">
    <source>
        <dbReference type="EMBL" id="MBO2988743.1"/>
    </source>
</evidence>
<dbReference type="Proteomes" id="UP000668403">
    <property type="component" value="Unassembled WGS sequence"/>
</dbReference>
<evidence type="ECO:0000313" key="11">
    <source>
        <dbReference type="Proteomes" id="UP000668403"/>
    </source>
</evidence>
<name>A0A939QCR3_9MICO</name>
<dbReference type="Pfam" id="PF00860">
    <property type="entry name" value="Xan_ur_permease"/>
    <property type="match status" value="1"/>
</dbReference>
<dbReference type="AlphaFoldDB" id="A0A939QCR3"/>
<dbReference type="EMBL" id="JAGFBF010000001">
    <property type="protein sequence ID" value="MBO2988743.1"/>
    <property type="molecule type" value="Genomic_DNA"/>
</dbReference>
<evidence type="ECO:0000256" key="6">
    <source>
        <dbReference type="ARBA" id="ARBA00022989"/>
    </source>
</evidence>
<dbReference type="NCBIfam" id="NF037981">
    <property type="entry name" value="NCS2_1"/>
    <property type="match status" value="1"/>
</dbReference>
<keyword evidence="7 9" id="KW-0472">Membrane</keyword>
<dbReference type="InterPro" id="IPR006042">
    <property type="entry name" value="Xan_ur_permease"/>
</dbReference>
<dbReference type="PANTHER" id="PTHR42810">
    <property type="entry name" value="PURINE PERMEASE C1399.01C-RELATED"/>
    <property type="match status" value="1"/>
</dbReference>
<dbReference type="NCBIfam" id="TIGR03173">
    <property type="entry name" value="pbuX"/>
    <property type="match status" value="1"/>
</dbReference>
<comment type="caution">
    <text evidence="10">The sequence shown here is derived from an EMBL/GenBank/DDBJ whole genome shotgun (WGS) entry which is preliminary data.</text>
</comment>
<dbReference type="InterPro" id="IPR017588">
    <property type="entry name" value="UacT-like"/>
</dbReference>
<dbReference type="PROSITE" id="PS01116">
    <property type="entry name" value="XANTH_URACIL_PERMASE"/>
    <property type="match status" value="1"/>
</dbReference>
<feature type="transmembrane region" description="Helical" evidence="9">
    <location>
        <begin position="39"/>
        <end position="57"/>
    </location>
</feature>
<feature type="transmembrane region" description="Helical" evidence="9">
    <location>
        <begin position="254"/>
        <end position="279"/>
    </location>
</feature>
<feature type="transmembrane region" description="Helical" evidence="9">
    <location>
        <begin position="63"/>
        <end position="81"/>
    </location>
</feature>
<feature type="transmembrane region" description="Helical" evidence="9">
    <location>
        <begin position="148"/>
        <end position="169"/>
    </location>
</feature>
<evidence type="ECO:0000256" key="5">
    <source>
        <dbReference type="ARBA" id="ARBA00022692"/>
    </source>
</evidence>
<dbReference type="RefSeq" id="WP_208236343.1">
    <property type="nucleotide sequence ID" value="NZ_BAAAQU010000001.1"/>
</dbReference>
<dbReference type="PANTHER" id="PTHR42810:SF4">
    <property type="entry name" value="URIC ACID TRANSPORTER UACT"/>
    <property type="match status" value="1"/>
</dbReference>
<keyword evidence="3" id="KW-0813">Transport</keyword>
<dbReference type="GO" id="GO:0005886">
    <property type="term" value="C:plasma membrane"/>
    <property type="evidence" value="ECO:0007669"/>
    <property type="project" value="UniProtKB-SubCell"/>
</dbReference>
<keyword evidence="11" id="KW-1185">Reference proteome</keyword>
<feature type="transmembrane region" description="Helical" evidence="9">
    <location>
        <begin position="332"/>
        <end position="351"/>
    </location>
</feature>
<evidence type="ECO:0000256" key="3">
    <source>
        <dbReference type="ARBA" id="ARBA00022448"/>
    </source>
</evidence>
<dbReference type="InterPro" id="IPR006043">
    <property type="entry name" value="NCS2"/>
</dbReference>
<comment type="subcellular location">
    <subcellularLocation>
        <location evidence="1">Cell membrane</location>
        <topology evidence="1">Multi-pass membrane protein</topology>
    </subcellularLocation>
</comment>
<reference evidence="10" key="1">
    <citation type="submission" date="2021-03" db="EMBL/GenBank/DDBJ databases">
        <title>Leucobacter chromiisoli sp. nov., isolated from chromium-containing soil of chemical plant.</title>
        <authorList>
            <person name="Xu Z."/>
        </authorList>
    </citation>
    <scope>NUCLEOTIDE SEQUENCE</scope>
    <source>
        <strain evidence="10">K 70/01</strain>
    </source>
</reference>
<evidence type="ECO:0000256" key="9">
    <source>
        <dbReference type="SAM" id="Phobius"/>
    </source>
</evidence>
<feature type="transmembrane region" description="Helical" evidence="9">
    <location>
        <begin position="390"/>
        <end position="407"/>
    </location>
</feature>
<evidence type="ECO:0000256" key="1">
    <source>
        <dbReference type="ARBA" id="ARBA00004651"/>
    </source>
</evidence>
<evidence type="ECO:0000256" key="8">
    <source>
        <dbReference type="SAM" id="MobiDB-lite"/>
    </source>
</evidence>
<keyword evidence="5 9" id="KW-0812">Transmembrane</keyword>
<feature type="transmembrane region" description="Helical" evidence="9">
    <location>
        <begin position="422"/>
        <end position="441"/>
    </location>
</feature>
<dbReference type="NCBIfam" id="TIGR00801">
    <property type="entry name" value="ncs2"/>
    <property type="match status" value="1"/>
</dbReference>
<protein>
    <submittedName>
        <fullName evidence="10">Purine permease</fullName>
    </submittedName>
</protein>
<proteinExistence type="inferred from homology"/>
<evidence type="ECO:0000256" key="7">
    <source>
        <dbReference type="ARBA" id="ARBA00023136"/>
    </source>
</evidence>
<keyword evidence="4" id="KW-1003">Cell membrane</keyword>
<gene>
    <name evidence="10" type="ORF">J4H85_01855</name>
</gene>
<sequence>MSKSTAGTGSFPGTIDVRGEPENEKLGVGRSFAYGLQHVLTMYGGIIAPPIIVGNAIGADPNAIALLIASCLFIGGLATILQSVGIPFFGSKLPLVQGTSFASVATMTAIVAGDGTINEVFGAVLAASVMGFLITPFFAQIIRFFPPVVTGIVITAIGLSLIPVAGNWIMGGNAEAPDYGSVQGVGLAGLTLLIVIILSKVGSGMVSRLAILFGLVIGTLIAIPMGLADFSGVFSGQVFAIPTPFAFGWPEFHIASIISMFIVVLVILTETAADILAVGEITGSKINSRRIANGLRADMVSSMVSPIFNSFTQSAFAQNVGLVAITGVKSRFVVAAGGVILVVLGALPVLGRVAGAIPMPVLGGAGIVLFGTVAASGIRTLSKVSYKDNMNLVIVATSLAFGLLPVVKTDIYSQFPTWFDTIFHSGISSAAIMAILLNIIFNELKFGGGRNKNAFVASPPRMVREDEVQSLEDGDTFVGGKLYSKDGAEIPIVRVNETGAETTSLHIPTADRVRPNTRNIRLPWSRKRR</sequence>
<evidence type="ECO:0000256" key="2">
    <source>
        <dbReference type="ARBA" id="ARBA00008821"/>
    </source>
</evidence>
<keyword evidence="6 9" id="KW-1133">Transmembrane helix</keyword>
<feature type="transmembrane region" description="Helical" evidence="9">
    <location>
        <begin position="181"/>
        <end position="198"/>
    </location>
</feature>
<evidence type="ECO:0000256" key="4">
    <source>
        <dbReference type="ARBA" id="ARBA00022475"/>
    </source>
</evidence>
<feature type="transmembrane region" description="Helical" evidence="9">
    <location>
        <begin position="120"/>
        <end position="141"/>
    </location>
</feature>
<feature type="region of interest" description="Disordered" evidence="8">
    <location>
        <begin position="1"/>
        <end position="22"/>
    </location>
</feature>